<name>A0ABQ5HQF8_9ASTR</name>
<dbReference type="InterPro" id="IPR032567">
    <property type="entry name" value="RTL1-rel"/>
</dbReference>
<dbReference type="CDD" id="cd00303">
    <property type="entry name" value="retropepsin_like"/>
    <property type="match status" value="1"/>
</dbReference>
<accession>A0ABQ5HQF8</accession>
<dbReference type="Gene3D" id="2.40.70.10">
    <property type="entry name" value="Acid Proteases"/>
    <property type="match status" value="1"/>
</dbReference>
<dbReference type="GO" id="GO:0003964">
    <property type="term" value="F:RNA-directed DNA polymerase activity"/>
    <property type="evidence" value="ECO:0007669"/>
    <property type="project" value="UniProtKB-KW"/>
</dbReference>
<keyword evidence="1" id="KW-0808">Transferase</keyword>
<reference evidence="1" key="1">
    <citation type="journal article" date="2022" name="Int. J. Mol. Sci.">
        <title>Draft Genome of Tanacetum Coccineum: Genomic Comparison of Closely Related Tanacetum-Family Plants.</title>
        <authorList>
            <person name="Yamashiro T."/>
            <person name="Shiraishi A."/>
            <person name="Nakayama K."/>
            <person name="Satake H."/>
        </authorList>
    </citation>
    <scope>NUCLEOTIDE SEQUENCE</scope>
</reference>
<protein>
    <submittedName>
        <fullName evidence="1">Reverse transcriptase domain-containing protein</fullName>
    </submittedName>
</protein>
<dbReference type="PANTHER" id="PTHR15503:SF45">
    <property type="entry name" value="RNA-DIRECTED DNA POLYMERASE HOMOLOG"/>
    <property type="match status" value="1"/>
</dbReference>
<gene>
    <name evidence="1" type="ORF">Tco_1078499</name>
</gene>
<proteinExistence type="predicted"/>
<sequence>MLNNRLTRGRMWLGLILLGLVKRESMLELYPCETNASFTTMGRVLQSARTVKELVIWPEIVGVLLLLIIREPREIKNVEMQMGTVKLVEGLMLWEEVMPTRIRTSTFLLNNRYASILFDTGADRIFVSTTFSSLVDIAPSTLDNSYDIELADGKIIGVDTIIRGCTLNLLNHPFNINLMPVELGSFDDIIGMDWLSKYHAVIVCDEKIVRIPYGDEVLIVRGDRSDSRSESRLNIIS</sequence>
<dbReference type="InterPro" id="IPR021109">
    <property type="entry name" value="Peptidase_aspartic_dom_sf"/>
</dbReference>
<dbReference type="Proteomes" id="UP001151760">
    <property type="component" value="Unassembled WGS sequence"/>
</dbReference>
<evidence type="ECO:0000313" key="1">
    <source>
        <dbReference type="EMBL" id="GJT89654.1"/>
    </source>
</evidence>
<keyword evidence="1" id="KW-0548">Nucleotidyltransferase</keyword>
<organism evidence="1 2">
    <name type="scientific">Tanacetum coccineum</name>
    <dbReference type="NCBI Taxonomy" id="301880"/>
    <lineage>
        <taxon>Eukaryota</taxon>
        <taxon>Viridiplantae</taxon>
        <taxon>Streptophyta</taxon>
        <taxon>Embryophyta</taxon>
        <taxon>Tracheophyta</taxon>
        <taxon>Spermatophyta</taxon>
        <taxon>Magnoliopsida</taxon>
        <taxon>eudicotyledons</taxon>
        <taxon>Gunneridae</taxon>
        <taxon>Pentapetalae</taxon>
        <taxon>asterids</taxon>
        <taxon>campanulids</taxon>
        <taxon>Asterales</taxon>
        <taxon>Asteraceae</taxon>
        <taxon>Asteroideae</taxon>
        <taxon>Anthemideae</taxon>
        <taxon>Anthemidinae</taxon>
        <taxon>Tanacetum</taxon>
    </lineage>
</organism>
<dbReference type="SUPFAM" id="SSF50630">
    <property type="entry name" value="Acid proteases"/>
    <property type="match status" value="1"/>
</dbReference>
<keyword evidence="1" id="KW-0695">RNA-directed DNA polymerase</keyword>
<dbReference type="EMBL" id="BQNB010019846">
    <property type="protein sequence ID" value="GJT89654.1"/>
    <property type="molecule type" value="Genomic_DNA"/>
</dbReference>
<reference evidence="1" key="2">
    <citation type="submission" date="2022-01" db="EMBL/GenBank/DDBJ databases">
        <authorList>
            <person name="Yamashiro T."/>
            <person name="Shiraishi A."/>
            <person name="Satake H."/>
            <person name="Nakayama K."/>
        </authorList>
    </citation>
    <scope>NUCLEOTIDE SEQUENCE</scope>
</reference>
<keyword evidence="2" id="KW-1185">Reference proteome</keyword>
<evidence type="ECO:0000313" key="2">
    <source>
        <dbReference type="Proteomes" id="UP001151760"/>
    </source>
</evidence>
<dbReference type="Pfam" id="PF08284">
    <property type="entry name" value="RVP_2"/>
    <property type="match status" value="1"/>
</dbReference>
<dbReference type="PANTHER" id="PTHR15503">
    <property type="entry name" value="LDOC1 RELATED"/>
    <property type="match status" value="1"/>
</dbReference>
<comment type="caution">
    <text evidence="1">The sequence shown here is derived from an EMBL/GenBank/DDBJ whole genome shotgun (WGS) entry which is preliminary data.</text>
</comment>